<dbReference type="RefSeq" id="WP_289269522.1">
    <property type="nucleotide sequence ID" value="NZ_OX365700.1"/>
</dbReference>
<dbReference type="PANTHER" id="PTHR10357">
    <property type="entry name" value="ALPHA-AMYLASE FAMILY MEMBER"/>
    <property type="match status" value="1"/>
</dbReference>
<dbReference type="CDD" id="cd11334">
    <property type="entry name" value="AmyAc_TreS"/>
    <property type="match status" value="1"/>
</dbReference>
<keyword evidence="3" id="KW-1185">Reference proteome</keyword>
<organism evidence="2 3">
    <name type="scientific">Nitrospira tepida</name>
    <dbReference type="NCBI Taxonomy" id="2973512"/>
    <lineage>
        <taxon>Bacteria</taxon>
        <taxon>Pseudomonadati</taxon>
        <taxon>Nitrospirota</taxon>
        <taxon>Nitrospiria</taxon>
        <taxon>Nitrospirales</taxon>
        <taxon>Nitrospiraceae</taxon>
        <taxon>Nitrospira</taxon>
    </lineage>
</organism>
<evidence type="ECO:0000259" key="1">
    <source>
        <dbReference type="SMART" id="SM00642"/>
    </source>
</evidence>
<dbReference type="InterPro" id="IPR006047">
    <property type="entry name" value="GH13_cat_dom"/>
</dbReference>
<dbReference type="EMBL" id="OX365700">
    <property type="protein sequence ID" value="CAI4032812.1"/>
    <property type="molecule type" value="Genomic_DNA"/>
</dbReference>
<dbReference type="Pfam" id="PF00128">
    <property type="entry name" value="Alpha-amylase"/>
    <property type="match status" value="1"/>
</dbReference>
<dbReference type="SUPFAM" id="SSF51445">
    <property type="entry name" value="(Trans)glycosidases"/>
    <property type="match status" value="1"/>
</dbReference>
<feature type="domain" description="Glycosyl hydrolase family 13 catalytic" evidence="1">
    <location>
        <begin position="17"/>
        <end position="417"/>
    </location>
</feature>
<proteinExistence type="predicted"/>
<dbReference type="InterPro" id="IPR045857">
    <property type="entry name" value="O16G_dom_2"/>
</dbReference>
<dbReference type="GO" id="GO:0005975">
    <property type="term" value="P:carbohydrate metabolic process"/>
    <property type="evidence" value="ECO:0007669"/>
    <property type="project" value="InterPro"/>
</dbReference>
<evidence type="ECO:0000313" key="2">
    <source>
        <dbReference type="EMBL" id="CAI4032812.1"/>
    </source>
</evidence>
<protein>
    <submittedName>
        <fullName evidence="2">Aamy domain-containing protein</fullName>
    </submittedName>
</protein>
<dbReference type="Gene3D" id="3.90.400.10">
    <property type="entry name" value="Oligo-1,6-glucosidase, Domain 2"/>
    <property type="match status" value="1"/>
</dbReference>
<sequence>MDERERPLWYKNAVIYGLDVATFQDSNGDGVGDFPGLCRRLDYLADLGVTCLWLLPMFPTPDRDNGYDVMDYFGIDPRLGTFDDFLMFVRKAGERGLRVILDLVMDHTSNEHPWFRAARHDPASRFRRYYTWTDMPPPTEPGQGNIFAGQESSVWTFDEIAGQYYYHRFYHFEPDLDVTCPEVREEIKRVIDFWLSFGISGFRVDAVSHMIESPLPSPDPALRHDAHHILRDLRAFTSSRRADAALLGEADVEPNELAAFFGEGNELHLLYNFLLDNYLFLALATGRAEPIGRALRLLPSIPEGCQWVNFLRNLDELDLERLTEDERESVYDAFAPDQEMRIFGRGIRRRLAPMLGDRRRLELAMSLLFSLPGAPMLVYGDEIGMGDDLSLDGRNAVRTPMQWSKARHGGFSTAPTRTLTMPVVAKGPFRYRQVNVEAQAGDPESVLNAIKRFIRLRRECPEWGSGLCRVWQTGEPSVFVHSCEWRGKRLVAAHNFANKSGIVHLEQEPHHTLVPLCSSRHREAPAPPRLELDPYGYVWYRVLNRTAQTIGASVT</sequence>
<evidence type="ECO:0000313" key="3">
    <source>
        <dbReference type="Proteomes" id="UP001179121"/>
    </source>
</evidence>
<reference evidence="2" key="1">
    <citation type="submission" date="2022-10" db="EMBL/GenBank/DDBJ databases">
        <authorList>
            <person name="Koch H."/>
        </authorList>
    </citation>
    <scope>NUCLEOTIDE SEQUENCE</scope>
    <source>
        <strain evidence="2">DNF</strain>
    </source>
</reference>
<gene>
    <name evidence="2" type="ORF">DNFV4_03242</name>
</gene>
<name>A0AA86N173_9BACT</name>
<accession>A0AA86N173</accession>
<dbReference type="SMART" id="SM00642">
    <property type="entry name" value="Aamy"/>
    <property type="match status" value="1"/>
</dbReference>
<dbReference type="InterPro" id="IPR017853">
    <property type="entry name" value="GH"/>
</dbReference>
<dbReference type="Proteomes" id="UP001179121">
    <property type="component" value="Chromosome"/>
</dbReference>
<dbReference type="AlphaFoldDB" id="A0AA86N173"/>
<dbReference type="Gene3D" id="3.20.20.80">
    <property type="entry name" value="Glycosidases"/>
    <property type="match status" value="1"/>
</dbReference>
<dbReference type="PANTHER" id="PTHR10357:SF219">
    <property type="entry name" value="MALTOSE ALPHA-D-GLUCOSYLTRANSFERASE"/>
    <property type="match status" value="1"/>
</dbReference>
<dbReference type="KEGG" id="nti:DNFV4_03242"/>
<dbReference type="SUPFAM" id="SSF51011">
    <property type="entry name" value="Glycosyl hydrolase domain"/>
    <property type="match status" value="1"/>
</dbReference>